<feature type="transmembrane region" description="Helical" evidence="1">
    <location>
        <begin position="59"/>
        <end position="76"/>
    </location>
</feature>
<keyword evidence="1" id="KW-1133">Transmembrane helix</keyword>
<keyword evidence="1" id="KW-0472">Membrane</keyword>
<accession>A0A8S4RKJ2</accession>
<dbReference type="OrthoDB" id="16520at2759"/>
<protein>
    <submittedName>
        <fullName evidence="2">Jg4632 protein</fullName>
    </submittedName>
</protein>
<evidence type="ECO:0000256" key="1">
    <source>
        <dbReference type="SAM" id="Phobius"/>
    </source>
</evidence>
<reference evidence="2" key="1">
    <citation type="submission" date="2022-03" db="EMBL/GenBank/DDBJ databases">
        <authorList>
            <person name="Lindestad O."/>
        </authorList>
    </citation>
    <scope>NUCLEOTIDE SEQUENCE</scope>
</reference>
<proteinExistence type="predicted"/>
<dbReference type="AlphaFoldDB" id="A0A8S4RKJ2"/>
<dbReference type="EMBL" id="CAKXAJ010025305">
    <property type="protein sequence ID" value="CAH2237938.1"/>
    <property type="molecule type" value="Genomic_DNA"/>
</dbReference>
<name>A0A8S4RKJ2_9NEOP</name>
<dbReference type="Proteomes" id="UP000838756">
    <property type="component" value="Unassembled WGS sequence"/>
</dbReference>
<evidence type="ECO:0000313" key="2">
    <source>
        <dbReference type="EMBL" id="CAH2237938.1"/>
    </source>
</evidence>
<sequence>MRGEKRPRSKRRQKKRWIDCVKDDMRVKGVDSETPVEVEGDETCSTNLAYDNSKKKMNIGIRAIKCFFFFFFYINSCNHFSIENKKRIFEAIKTSLASTVKDNIVRKPACLRSLHKLLKGV</sequence>
<organism evidence="2 3">
    <name type="scientific">Pararge aegeria aegeria</name>
    <dbReference type="NCBI Taxonomy" id="348720"/>
    <lineage>
        <taxon>Eukaryota</taxon>
        <taxon>Metazoa</taxon>
        <taxon>Ecdysozoa</taxon>
        <taxon>Arthropoda</taxon>
        <taxon>Hexapoda</taxon>
        <taxon>Insecta</taxon>
        <taxon>Pterygota</taxon>
        <taxon>Neoptera</taxon>
        <taxon>Endopterygota</taxon>
        <taxon>Lepidoptera</taxon>
        <taxon>Glossata</taxon>
        <taxon>Ditrysia</taxon>
        <taxon>Papilionoidea</taxon>
        <taxon>Nymphalidae</taxon>
        <taxon>Satyrinae</taxon>
        <taxon>Satyrini</taxon>
        <taxon>Parargina</taxon>
        <taxon>Pararge</taxon>
    </lineage>
</organism>
<comment type="caution">
    <text evidence="2">The sequence shown here is derived from an EMBL/GenBank/DDBJ whole genome shotgun (WGS) entry which is preliminary data.</text>
</comment>
<keyword evidence="1" id="KW-0812">Transmembrane</keyword>
<gene>
    <name evidence="2" type="primary">jg4632</name>
    <name evidence="2" type="ORF">PAEG_LOCUS15100</name>
</gene>
<keyword evidence="3" id="KW-1185">Reference proteome</keyword>
<evidence type="ECO:0000313" key="3">
    <source>
        <dbReference type="Proteomes" id="UP000838756"/>
    </source>
</evidence>